<evidence type="ECO:0000256" key="2">
    <source>
        <dbReference type="ARBA" id="ARBA00022771"/>
    </source>
</evidence>
<dbReference type="Pfam" id="PF01754">
    <property type="entry name" value="zf-A20"/>
    <property type="match status" value="1"/>
</dbReference>
<dbReference type="SUPFAM" id="SSF57716">
    <property type="entry name" value="Glucocorticoid receptor-like (DNA-binding domain)"/>
    <property type="match status" value="1"/>
</dbReference>
<reference evidence="5 6" key="1">
    <citation type="journal article" date="2018" name="Sci. Rep.">
        <title>Genomic signatures of local adaptation to the degree of environmental predictability in rotifers.</title>
        <authorList>
            <person name="Franch-Gras L."/>
            <person name="Hahn C."/>
            <person name="Garcia-Roger E.M."/>
            <person name="Carmona M.J."/>
            <person name="Serra M."/>
            <person name="Gomez A."/>
        </authorList>
    </citation>
    <scope>NUCLEOTIDE SEQUENCE [LARGE SCALE GENOMIC DNA]</scope>
    <source>
        <strain evidence="5">HYR1</strain>
    </source>
</reference>
<dbReference type="Proteomes" id="UP000276133">
    <property type="component" value="Unassembled WGS sequence"/>
</dbReference>
<keyword evidence="1" id="KW-0479">Metal-binding</keyword>
<proteinExistence type="predicted"/>
<evidence type="ECO:0000313" key="6">
    <source>
        <dbReference type="Proteomes" id="UP000276133"/>
    </source>
</evidence>
<organism evidence="5 6">
    <name type="scientific">Brachionus plicatilis</name>
    <name type="common">Marine rotifer</name>
    <name type="synonym">Brachionus muelleri</name>
    <dbReference type="NCBI Taxonomy" id="10195"/>
    <lineage>
        <taxon>Eukaryota</taxon>
        <taxon>Metazoa</taxon>
        <taxon>Spiralia</taxon>
        <taxon>Gnathifera</taxon>
        <taxon>Rotifera</taxon>
        <taxon>Eurotatoria</taxon>
        <taxon>Monogononta</taxon>
        <taxon>Pseudotrocha</taxon>
        <taxon>Ploima</taxon>
        <taxon>Brachionidae</taxon>
        <taxon>Brachionus</taxon>
    </lineage>
</organism>
<name>A0A3M7P2K6_BRAPC</name>
<dbReference type="GO" id="GO:0003677">
    <property type="term" value="F:DNA binding"/>
    <property type="evidence" value="ECO:0007669"/>
    <property type="project" value="InterPro"/>
</dbReference>
<comment type="caution">
    <text evidence="5">The sequence shown here is derived from an EMBL/GenBank/DDBJ whole genome shotgun (WGS) entry which is preliminary data.</text>
</comment>
<dbReference type="AlphaFoldDB" id="A0A3M7P2K6"/>
<dbReference type="PROSITE" id="PS51036">
    <property type="entry name" value="ZF_A20"/>
    <property type="match status" value="1"/>
</dbReference>
<evidence type="ECO:0000256" key="3">
    <source>
        <dbReference type="ARBA" id="ARBA00022833"/>
    </source>
</evidence>
<dbReference type="OrthoDB" id="300289at2759"/>
<keyword evidence="2" id="KW-0863">Zinc-finger</keyword>
<feature type="domain" description="A20-type" evidence="4">
    <location>
        <begin position="18"/>
        <end position="53"/>
    </location>
</feature>
<keyword evidence="6" id="KW-1185">Reference proteome</keyword>
<dbReference type="Gene3D" id="1.20.5.4770">
    <property type="match status" value="1"/>
</dbReference>
<dbReference type="SMART" id="SM00259">
    <property type="entry name" value="ZnF_A20"/>
    <property type="match status" value="1"/>
</dbReference>
<dbReference type="InterPro" id="IPR002653">
    <property type="entry name" value="Znf_A20"/>
</dbReference>
<evidence type="ECO:0000256" key="1">
    <source>
        <dbReference type="ARBA" id="ARBA00022723"/>
    </source>
</evidence>
<gene>
    <name evidence="5" type="ORF">BpHYR1_033916</name>
</gene>
<evidence type="ECO:0000259" key="4">
    <source>
        <dbReference type="PROSITE" id="PS51036"/>
    </source>
</evidence>
<protein>
    <submittedName>
        <fullName evidence="5">Rab5 GDP GTP exchange factor-like</fullName>
    </submittedName>
</protein>
<sequence length="232" mass="25829">MSNKQGASSYTSPNHLYDTKTLLCKNKCGFYGNSMQYEGYCSICYRKLKTNKSSHSYPASMPSSTSFDDSTSLLRSSQSFSIDEKKFNNQYWNEHTNLSKFSAKSDKRKNSALNKIFRRPSSSTVYQNQHASLNLVDTMSKVADKAVNLVDQSLQSGISSLNTSSSFQFLASPSLGSENLLDFINIMNKLLRPSSPSSEINPCTILLSSTVSKTNSNKFAAQTTEDILKEFE</sequence>
<evidence type="ECO:0000313" key="5">
    <source>
        <dbReference type="EMBL" id="RMZ93321.1"/>
    </source>
</evidence>
<dbReference type="GO" id="GO:0008270">
    <property type="term" value="F:zinc ion binding"/>
    <property type="evidence" value="ECO:0007669"/>
    <property type="project" value="UniProtKB-KW"/>
</dbReference>
<dbReference type="EMBL" id="REGN01013897">
    <property type="protein sequence ID" value="RMZ93321.1"/>
    <property type="molecule type" value="Genomic_DNA"/>
</dbReference>
<feature type="non-terminal residue" evidence="5">
    <location>
        <position position="232"/>
    </location>
</feature>
<keyword evidence="3" id="KW-0862">Zinc</keyword>
<accession>A0A3M7P2K6</accession>